<dbReference type="EMBL" id="KK102690">
    <property type="protein sequence ID" value="KIY97145.1"/>
    <property type="molecule type" value="Genomic_DNA"/>
</dbReference>
<reference evidence="1 2" key="1">
    <citation type="journal article" date="2013" name="BMC Genomics">
        <title>Reconstruction of the lipid metabolism for the microalga Monoraphidium neglectum from its genome sequence reveals characteristics suitable for biofuel production.</title>
        <authorList>
            <person name="Bogen C."/>
            <person name="Al-Dilaimi A."/>
            <person name="Albersmeier A."/>
            <person name="Wichmann J."/>
            <person name="Grundmann M."/>
            <person name="Rupp O."/>
            <person name="Lauersen K.J."/>
            <person name="Blifernez-Klassen O."/>
            <person name="Kalinowski J."/>
            <person name="Goesmann A."/>
            <person name="Mussgnug J.H."/>
            <person name="Kruse O."/>
        </authorList>
    </citation>
    <scope>NUCLEOTIDE SEQUENCE [LARGE SCALE GENOMIC DNA]</scope>
    <source>
        <strain evidence="1 2">SAG 48.87</strain>
    </source>
</reference>
<evidence type="ECO:0000313" key="1">
    <source>
        <dbReference type="EMBL" id="KIY97145.1"/>
    </source>
</evidence>
<evidence type="ECO:0000313" key="2">
    <source>
        <dbReference type="Proteomes" id="UP000054498"/>
    </source>
</evidence>
<keyword evidence="2" id="KW-1185">Reference proteome</keyword>
<protein>
    <recommendedName>
        <fullName evidence="3">3-methyl-2-oxobutanoate dehydrogenase (2-methylpropanoyl-transferring)</fullName>
    </recommendedName>
</protein>
<evidence type="ECO:0008006" key="3">
    <source>
        <dbReference type="Google" id="ProtNLM"/>
    </source>
</evidence>
<dbReference type="Proteomes" id="UP000054498">
    <property type="component" value="Unassembled WGS sequence"/>
</dbReference>
<dbReference type="KEGG" id="mng:MNEG_10815"/>
<dbReference type="InterPro" id="IPR029061">
    <property type="entry name" value="THDP-binding"/>
</dbReference>
<proteinExistence type="predicted"/>
<dbReference type="STRING" id="145388.A0A0D2MRH4"/>
<dbReference type="GO" id="GO:0009083">
    <property type="term" value="P:branched-chain amino acid catabolic process"/>
    <property type="evidence" value="ECO:0007669"/>
    <property type="project" value="TreeGrafter"/>
</dbReference>
<gene>
    <name evidence="1" type="ORF">MNEG_10815</name>
</gene>
<dbReference type="AlphaFoldDB" id="A0A0D2MRH4"/>
<organism evidence="1 2">
    <name type="scientific">Monoraphidium neglectum</name>
    <dbReference type="NCBI Taxonomy" id="145388"/>
    <lineage>
        <taxon>Eukaryota</taxon>
        <taxon>Viridiplantae</taxon>
        <taxon>Chlorophyta</taxon>
        <taxon>core chlorophytes</taxon>
        <taxon>Chlorophyceae</taxon>
        <taxon>CS clade</taxon>
        <taxon>Sphaeropleales</taxon>
        <taxon>Selenastraceae</taxon>
        <taxon>Monoraphidium</taxon>
    </lineage>
</organism>
<dbReference type="PANTHER" id="PTHR43380">
    <property type="entry name" value="2-OXOISOVALERATE DEHYDROGENASE SUBUNIT ALPHA, MITOCHONDRIAL"/>
    <property type="match status" value="1"/>
</dbReference>
<dbReference type="Gene3D" id="3.40.50.970">
    <property type="match status" value="1"/>
</dbReference>
<sequence>MPIRTNLQCYGNELEPGKGRQMPIHYGSKDLAYHTISSPLATQLPHAVGAAYSLK</sequence>
<dbReference type="PANTHER" id="PTHR43380:SF1">
    <property type="entry name" value="2-OXOISOVALERATE DEHYDROGENASE SUBUNIT ALPHA, MITOCHONDRIAL"/>
    <property type="match status" value="1"/>
</dbReference>
<feature type="non-terminal residue" evidence="1">
    <location>
        <position position="55"/>
    </location>
</feature>
<dbReference type="OrthoDB" id="3845at2759"/>
<accession>A0A0D2MRH4</accession>
<dbReference type="InterPro" id="IPR050771">
    <property type="entry name" value="Alpha-ketoacid_DH_E1_comp"/>
</dbReference>
<dbReference type="GeneID" id="25728015"/>
<name>A0A0D2MRH4_9CHLO</name>
<dbReference type="SUPFAM" id="SSF52518">
    <property type="entry name" value="Thiamin diphosphate-binding fold (THDP-binding)"/>
    <property type="match status" value="1"/>
</dbReference>
<dbReference type="RefSeq" id="XP_013896165.1">
    <property type="nucleotide sequence ID" value="XM_014040711.1"/>
</dbReference>